<proteinExistence type="predicted"/>
<organism evidence="2 3">
    <name type="scientific">Phanerochaete carnosa (strain HHB-10118-sp)</name>
    <name type="common">White-rot fungus</name>
    <name type="synonym">Peniophora carnosa</name>
    <dbReference type="NCBI Taxonomy" id="650164"/>
    <lineage>
        <taxon>Eukaryota</taxon>
        <taxon>Fungi</taxon>
        <taxon>Dikarya</taxon>
        <taxon>Basidiomycota</taxon>
        <taxon>Agaricomycotina</taxon>
        <taxon>Agaricomycetes</taxon>
        <taxon>Polyporales</taxon>
        <taxon>Phanerochaetaceae</taxon>
        <taxon>Phanerochaete</taxon>
    </lineage>
</organism>
<feature type="transmembrane region" description="Helical" evidence="1">
    <location>
        <begin position="71"/>
        <end position="91"/>
    </location>
</feature>
<dbReference type="InParanoid" id="K5WBQ7"/>
<sequence length="265" mass="28598">MAPGEPRIFRIENQATVAFLQRISETGHLTRVRVSPLSSATPSAPIDLQASRYSASLTIAAVALSAGMEDWWALSAIGALILARLLNIFVLKRRVLWDQKDTKDAKDVGGDDIIVLLSQDRWVRMQGAVRDLTAVTAGPWLRDMNAAECCAVNFATVLTHVSVVLAFNGSPTGSMLLAGMLVLSLGLVGRANATARHLRMFSCVLGQEGPAKGYVRRKDMAEELIAEHGNEEGWAVRLGLVLGKRKGSTADQTFQSSLAPAYVEL</sequence>
<feature type="transmembrane region" description="Helical" evidence="1">
    <location>
        <begin position="150"/>
        <end position="167"/>
    </location>
</feature>
<dbReference type="AlphaFoldDB" id="K5WBQ7"/>
<protein>
    <submittedName>
        <fullName evidence="2">Uncharacterized protein</fullName>
    </submittedName>
</protein>
<dbReference type="HOGENOM" id="CLU_026024_0_0_1"/>
<feature type="transmembrane region" description="Helical" evidence="1">
    <location>
        <begin position="173"/>
        <end position="191"/>
    </location>
</feature>
<keyword evidence="3" id="KW-1185">Reference proteome</keyword>
<evidence type="ECO:0000256" key="1">
    <source>
        <dbReference type="SAM" id="Phobius"/>
    </source>
</evidence>
<keyword evidence="1" id="KW-0472">Membrane</keyword>
<evidence type="ECO:0000313" key="2">
    <source>
        <dbReference type="EMBL" id="EKM56404.1"/>
    </source>
</evidence>
<gene>
    <name evidence="2" type="ORF">PHACADRAFT_253496</name>
</gene>
<keyword evidence="1" id="KW-0812">Transmembrane</keyword>
<accession>K5WBQ7</accession>
<dbReference type="GeneID" id="18915790"/>
<reference evidence="2 3" key="1">
    <citation type="journal article" date="2012" name="BMC Genomics">
        <title>Comparative genomics of the white-rot fungi, Phanerochaete carnosa and P. chrysosporium, to elucidate the genetic basis of the distinct wood types they colonize.</title>
        <authorList>
            <person name="Suzuki H."/>
            <person name="MacDonald J."/>
            <person name="Syed K."/>
            <person name="Salamov A."/>
            <person name="Hori C."/>
            <person name="Aerts A."/>
            <person name="Henrissat B."/>
            <person name="Wiebenga A."/>
            <person name="vanKuyk P.A."/>
            <person name="Barry K."/>
            <person name="Lindquist E."/>
            <person name="LaButti K."/>
            <person name="Lapidus A."/>
            <person name="Lucas S."/>
            <person name="Coutinho P."/>
            <person name="Gong Y."/>
            <person name="Samejima M."/>
            <person name="Mahadevan R."/>
            <person name="Abou-Zaid M."/>
            <person name="de Vries R.P."/>
            <person name="Igarashi K."/>
            <person name="Yadav J.S."/>
            <person name="Grigoriev I.V."/>
            <person name="Master E.R."/>
        </authorList>
    </citation>
    <scope>NUCLEOTIDE SEQUENCE [LARGE SCALE GENOMIC DNA]</scope>
    <source>
        <strain evidence="2 3">HHB-10118-sp</strain>
    </source>
</reference>
<name>K5WBQ7_PHACS</name>
<dbReference type="EMBL" id="JH930471">
    <property type="protein sequence ID" value="EKM56404.1"/>
    <property type="molecule type" value="Genomic_DNA"/>
</dbReference>
<dbReference type="OrthoDB" id="2956246at2759"/>
<dbReference type="Proteomes" id="UP000008370">
    <property type="component" value="Unassembled WGS sequence"/>
</dbReference>
<dbReference type="KEGG" id="pco:PHACADRAFT_253496"/>
<evidence type="ECO:0000313" key="3">
    <source>
        <dbReference type="Proteomes" id="UP000008370"/>
    </source>
</evidence>
<dbReference type="RefSeq" id="XP_007394254.1">
    <property type="nucleotide sequence ID" value="XM_007394192.1"/>
</dbReference>
<keyword evidence="1" id="KW-1133">Transmembrane helix</keyword>